<sequence>MSRRTRILAAVVMAPVAICGVLFLPTPWLALAIASLMMIGLWEWTLLAGLTDRLARMGYLAANALLMAALIWGSGRGLFTLKLASVFGAAWWLLVLAWLARFDFAAADNAGNRALKLLAGSLCMIPAWAALSWLHASAQGPGWALFAIAIAWAADTGAYFAGVRFGKRKLAPRISPGKSWEGVVGGFLTAIALAVAVTPAFGLPWSKLPAMLLLTLVTTIFSVVGDLFESLLKRHAGAKDSSDLIPGHGGLLDRVDSLLAVLPVFVVGKVWLGL</sequence>
<feature type="transmembrane region" description="Helical" evidence="19">
    <location>
        <begin position="30"/>
        <end position="50"/>
    </location>
</feature>
<comment type="caution">
    <text evidence="20">The sequence shown here is derived from an EMBL/GenBank/DDBJ whole genome shotgun (WGS) entry which is preliminary data.</text>
</comment>
<evidence type="ECO:0000256" key="11">
    <source>
        <dbReference type="ARBA" id="ARBA00022692"/>
    </source>
</evidence>
<protein>
    <recommendedName>
        <fullName evidence="7 18">Phosphatidate cytidylyltransferase</fullName>
        <ecNumber evidence="6 18">2.7.7.41</ecNumber>
    </recommendedName>
</protein>
<dbReference type="PROSITE" id="PS01315">
    <property type="entry name" value="CDS"/>
    <property type="match status" value="1"/>
</dbReference>
<keyword evidence="9" id="KW-0444">Lipid biosynthesis</keyword>
<evidence type="ECO:0000256" key="3">
    <source>
        <dbReference type="ARBA" id="ARBA00005119"/>
    </source>
</evidence>
<feature type="transmembrane region" description="Helical" evidence="19">
    <location>
        <begin position="142"/>
        <end position="161"/>
    </location>
</feature>
<comment type="pathway">
    <text evidence="4">Lipid metabolism.</text>
</comment>
<evidence type="ECO:0000256" key="9">
    <source>
        <dbReference type="ARBA" id="ARBA00022516"/>
    </source>
</evidence>
<keyword evidence="8" id="KW-1003">Cell membrane</keyword>
<evidence type="ECO:0000256" key="10">
    <source>
        <dbReference type="ARBA" id="ARBA00022679"/>
    </source>
</evidence>
<dbReference type="PANTHER" id="PTHR46382:SF1">
    <property type="entry name" value="PHOSPHATIDATE CYTIDYLYLTRANSFERASE"/>
    <property type="match status" value="1"/>
</dbReference>
<organism evidence="20 21">
    <name type="scientific">Arenimonas oryziterrae DSM 21050 = YC6267</name>
    <dbReference type="NCBI Taxonomy" id="1121015"/>
    <lineage>
        <taxon>Bacteria</taxon>
        <taxon>Pseudomonadati</taxon>
        <taxon>Pseudomonadota</taxon>
        <taxon>Gammaproteobacteria</taxon>
        <taxon>Lysobacterales</taxon>
        <taxon>Lysobacteraceae</taxon>
        <taxon>Arenimonas</taxon>
    </lineage>
</organism>
<evidence type="ECO:0000256" key="15">
    <source>
        <dbReference type="ARBA" id="ARBA00023136"/>
    </source>
</evidence>
<dbReference type="PATRIC" id="fig|1121015.4.peg.2811"/>
<dbReference type="Pfam" id="PF01148">
    <property type="entry name" value="CTP_transf_1"/>
    <property type="match status" value="1"/>
</dbReference>
<feature type="transmembrane region" description="Helical" evidence="19">
    <location>
        <begin position="114"/>
        <end position="136"/>
    </location>
</feature>
<keyword evidence="17" id="KW-1208">Phospholipid metabolism</keyword>
<keyword evidence="11 18" id="KW-0812">Transmembrane</keyword>
<evidence type="ECO:0000256" key="4">
    <source>
        <dbReference type="ARBA" id="ARBA00005189"/>
    </source>
</evidence>
<evidence type="ECO:0000256" key="8">
    <source>
        <dbReference type="ARBA" id="ARBA00022475"/>
    </source>
</evidence>
<comment type="similarity">
    <text evidence="5 18">Belongs to the CDS family.</text>
</comment>
<evidence type="ECO:0000256" key="12">
    <source>
        <dbReference type="ARBA" id="ARBA00022695"/>
    </source>
</evidence>
<feature type="transmembrane region" description="Helical" evidence="19">
    <location>
        <begin position="81"/>
        <end position="102"/>
    </location>
</feature>
<dbReference type="Proteomes" id="UP000029385">
    <property type="component" value="Unassembled WGS sequence"/>
</dbReference>
<evidence type="ECO:0000313" key="21">
    <source>
        <dbReference type="Proteomes" id="UP000029385"/>
    </source>
</evidence>
<dbReference type="AlphaFoldDB" id="A0A091AQU5"/>
<name>A0A091AQU5_9GAMM</name>
<comment type="pathway">
    <text evidence="3 18">Phospholipid metabolism; CDP-diacylglycerol biosynthesis; CDP-diacylglycerol from sn-glycerol 3-phosphate: step 3/3.</text>
</comment>
<keyword evidence="12 18" id="KW-0548">Nucleotidyltransferase</keyword>
<dbReference type="GO" id="GO:0016024">
    <property type="term" value="P:CDP-diacylglycerol biosynthetic process"/>
    <property type="evidence" value="ECO:0007669"/>
    <property type="project" value="UniProtKB-UniPathway"/>
</dbReference>
<keyword evidence="13 19" id="KW-1133">Transmembrane helix</keyword>
<dbReference type="PANTHER" id="PTHR46382">
    <property type="entry name" value="PHOSPHATIDATE CYTIDYLYLTRANSFERASE"/>
    <property type="match status" value="1"/>
</dbReference>
<evidence type="ECO:0000256" key="18">
    <source>
        <dbReference type="RuleBase" id="RU003938"/>
    </source>
</evidence>
<dbReference type="OrthoDB" id="9799199at2"/>
<gene>
    <name evidence="20" type="ORF">N789_05730</name>
</gene>
<evidence type="ECO:0000256" key="1">
    <source>
        <dbReference type="ARBA" id="ARBA00001698"/>
    </source>
</evidence>
<evidence type="ECO:0000256" key="14">
    <source>
        <dbReference type="ARBA" id="ARBA00023098"/>
    </source>
</evidence>
<proteinExistence type="inferred from homology"/>
<feature type="transmembrane region" description="Helical" evidence="19">
    <location>
        <begin position="208"/>
        <end position="228"/>
    </location>
</feature>
<feature type="transmembrane region" description="Helical" evidence="19">
    <location>
        <begin position="182"/>
        <end position="202"/>
    </location>
</feature>
<keyword evidence="16" id="KW-0594">Phospholipid biosynthesis</keyword>
<keyword evidence="10 18" id="KW-0808">Transferase</keyword>
<comment type="subcellular location">
    <subcellularLocation>
        <location evidence="2">Cell membrane</location>
        <topology evidence="2">Multi-pass membrane protein</topology>
    </subcellularLocation>
</comment>
<dbReference type="InterPro" id="IPR000374">
    <property type="entry name" value="PC_trans"/>
</dbReference>
<evidence type="ECO:0000256" key="19">
    <source>
        <dbReference type="SAM" id="Phobius"/>
    </source>
</evidence>
<dbReference type="EMBL" id="AVCI01000045">
    <property type="protein sequence ID" value="KFN41374.1"/>
    <property type="molecule type" value="Genomic_DNA"/>
</dbReference>
<evidence type="ECO:0000256" key="17">
    <source>
        <dbReference type="ARBA" id="ARBA00023264"/>
    </source>
</evidence>
<keyword evidence="21" id="KW-1185">Reference proteome</keyword>
<evidence type="ECO:0000256" key="7">
    <source>
        <dbReference type="ARBA" id="ARBA00019373"/>
    </source>
</evidence>
<dbReference type="RefSeq" id="WP_022968074.1">
    <property type="nucleotide sequence ID" value="NZ_ATVD01000001.1"/>
</dbReference>
<keyword evidence="14" id="KW-0443">Lipid metabolism</keyword>
<dbReference type="EC" id="2.7.7.41" evidence="6 18"/>
<dbReference type="GO" id="GO:0005886">
    <property type="term" value="C:plasma membrane"/>
    <property type="evidence" value="ECO:0007669"/>
    <property type="project" value="UniProtKB-SubCell"/>
</dbReference>
<evidence type="ECO:0000256" key="16">
    <source>
        <dbReference type="ARBA" id="ARBA00023209"/>
    </source>
</evidence>
<evidence type="ECO:0000256" key="6">
    <source>
        <dbReference type="ARBA" id="ARBA00012487"/>
    </source>
</evidence>
<accession>A0A091AQU5</accession>
<evidence type="ECO:0000256" key="5">
    <source>
        <dbReference type="ARBA" id="ARBA00010185"/>
    </source>
</evidence>
<reference evidence="20 21" key="1">
    <citation type="submission" date="2013-09" db="EMBL/GenBank/DDBJ databases">
        <title>Genome sequencing of Arenimonas oryziterrae.</title>
        <authorList>
            <person name="Chen F."/>
            <person name="Wang G."/>
        </authorList>
    </citation>
    <scope>NUCLEOTIDE SEQUENCE [LARGE SCALE GENOMIC DNA]</scope>
    <source>
        <strain evidence="20 21">YC6267</strain>
    </source>
</reference>
<comment type="catalytic activity">
    <reaction evidence="1 18">
        <text>a 1,2-diacyl-sn-glycero-3-phosphate + CTP + H(+) = a CDP-1,2-diacyl-sn-glycerol + diphosphate</text>
        <dbReference type="Rhea" id="RHEA:16229"/>
        <dbReference type="ChEBI" id="CHEBI:15378"/>
        <dbReference type="ChEBI" id="CHEBI:33019"/>
        <dbReference type="ChEBI" id="CHEBI:37563"/>
        <dbReference type="ChEBI" id="CHEBI:58332"/>
        <dbReference type="ChEBI" id="CHEBI:58608"/>
        <dbReference type="EC" id="2.7.7.41"/>
    </reaction>
</comment>
<dbReference type="GO" id="GO:0004605">
    <property type="term" value="F:phosphatidate cytidylyltransferase activity"/>
    <property type="evidence" value="ECO:0007669"/>
    <property type="project" value="UniProtKB-EC"/>
</dbReference>
<feature type="transmembrane region" description="Helical" evidence="19">
    <location>
        <begin position="57"/>
        <end position="75"/>
    </location>
</feature>
<evidence type="ECO:0000256" key="13">
    <source>
        <dbReference type="ARBA" id="ARBA00022989"/>
    </source>
</evidence>
<dbReference type="STRING" id="1121015.GCA_000420545_00414"/>
<dbReference type="UniPathway" id="UPA00557">
    <property type="reaction ID" value="UER00614"/>
</dbReference>
<evidence type="ECO:0000256" key="2">
    <source>
        <dbReference type="ARBA" id="ARBA00004651"/>
    </source>
</evidence>
<feature type="transmembrane region" description="Helical" evidence="19">
    <location>
        <begin position="7"/>
        <end position="24"/>
    </location>
</feature>
<evidence type="ECO:0000313" key="20">
    <source>
        <dbReference type="EMBL" id="KFN41374.1"/>
    </source>
</evidence>
<keyword evidence="15 19" id="KW-0472">Membrane</keyword>
<dbReference type="eggNOG" id="COG0575">
    <property type="taxonomic scope" value="Bacteria"/>
</dbReference>